<feature type="transmembrane region" description="Helical" evidence="5">
    <location>
        <begin position="91"/>
        <end position="113"/>
    </location>
</feature>
<feature type="domain" description="SLC26A/SulP transporter" evidence="6">
    <location>
        <begin position="8"/>
        <end position="394"/>
    </location>
</feature>
<evidence type="ECO:0000313" key="7">
    <source>
        <dbReference type="EMBL" id="MBL0764468.1"/>
    </source>
</evidence>
<sequence>MGFNFSYLKNDIPAGIIVFLVAVPLCLGIALASGAPLFSGIIAGMVGGIVVGAISGSKLGVSGPAAGLAVIVADAIRQLGTNAEGDFSMEIGFPLFLSAVVIGGIVQILLAFLRAGIIGYYFPNSVIKGMLAAIGIIIFLKQIPHALGHDIIPDGFESFFQKDGENTFSEIWVAMGDINPAAVIISVISISILILWEQRFIKKIRLFQIIQGPLIVVVIGIIMSNFFNTTEAFTLAKDEMVNLPIASEEGGFTKLFTTPDWSRVFSSKIIITGITIAIVASLETLLCVEATDKIDPEKSITPTNRELIAQGVGNVFSGLIGGLPITQVIVRSSANIQSGGKTKVSAVFHGVLIFVSVMFAPQVMNMIPLSSLAAILFLVGYKLAKPSLFRQMSALGWEQFLPFIITIVGIVFTDLLVGIGIGLAVALFLILRKNFITPFNFRKEKEAGLIEIKLSENVTFLNKAGILQALNAVPANSKVLIDGTASEYIHPDVIEIIEDYSINAKTRNIELEVRMPDLIDKSGKDKIKLFKKKVRSSDFKEDSYFKTVFNS</sequence>
<feature type="transmembrane region" description="Helical" evidence="5">
    <location>
        <begin position="12"/>
        <end position="31"/>
    </location>
</feature>
<dbReference type="InterPro" id="IPR011547">
    <property type="entry name" value="SLC26A/SulP_dom"/>
</dbReference>
<evidence type="ECO:0000259" key="6">
    <source>
        <dbReference type="Pfam" id="PF00916"/>
    </source>
</evidence>
<dbReference type="PANTHER" id="PTHR11814">
    <property type="entry name" value="SULFATE TRANSPORTER"/>
    <property type="match status" value="1"/>
</dbReference>
<evidence type="ECO:0000256" key="3">
    <source>
        <dbReference type="ARBA" id="ARBA00022989"/>
    </source>
</evidence>
<evidence type="ECO:0000256" key="5">
    <source>
        <dbReference type="SAM" id="Phobius"/>
    </source>
</evidence>
<feature type="transmembrane region" description="Helical" evidence="5">
    <location>
        <begin position="61"/>
        <end position="79"/>
    </location>
</feature>
<proteinExistence type="predicted"/>
<organism evidence="7 8">
    <name type="scientific">Marivirga atlantica</name>
    <dbReference type="NCBI Taxonomy" id="1548457"/>
    <lineage>
        <taxon>Bacteria</taxon>
        <taxon>Pseudomonadati</taxon>
        <taxon>Bacteroidota</taxon>
        <taxon>Cytophagia</taxon>
        <taxon>Cytophagales</taxon>
        <taxon>Marivirgaceae</taxon>
        <taxon>Marivirga</taxon>
    </lineage>
</organism>
<feature type="transmembrane region" description="Helical" evidence="5">
    <location>
        <begin position="307"/>
        <end position="330"/>
    </location>
</feature>
<keyword evidence="3 5" id="KW-1133">Transmembrane helix</keyword>
<feature type="transmembrane region" description="Helical" evidence="5">
    <location>
        <begin position="367"/>
        <end position="384"/>
    </location>
</feature>
<keyword evidence="8" id="KW-1185">Reference proteome</keyword>
<dbReference type="GO" id="GO:0055085">
    <property type="term" value="P:transmembrane transport"/>
    <property type="evidence" value="ECO:0007669"/>
    <property type="project" value="InterPro"/>
</dbReference>
<comment type="subcellular location">
    <subcellularLocation>
        <location evidence="1">Membrane</location>
        <topology evidence="1">Multi-pass membrane protein</topology>
    </subcellularLocation>
</comment>
<feature type="transmembrane region" description="Helical" evidence="5">
    <location>
        <begin position="265"/>
        <end position="286"/>
    </location>
</feature>
<dbReference type="InterPro" id="IPR001902">
    <property type="entry name" value="SLC26A/SulP_fam"/>
</dbReference>
<comment type="caution">
    <text evidence="7">The sequence shown here is derived from an EMBL/GenBank/DDBJ whole genome shotgun (WGS) entry which is preliminary data.</text>
</comment>
<keyword evidence="4 5" id="KW-0472">Membrane</keyword>
<dbReference type="Pfam" id="PF00916">
    <property type="entry name" value="Sulfate_transp"/>
    <property type="match status" value="1"/>
</dbReference>
<protein>
    <submittedName>
        <fullName evidence="7">SulP family inorganic anion transporter</fullName>
    </submittedName>
</protein>
<accession>A0A937ADX2</accession>
<reference evidence="7" key="1">
    <citation type="submission" date="2021-01" db="EMBL/GenBank/DDBJ databases">
        <title>Marivirga sp. nov., isolated from intertidal surface sediments.</title>
        <authorList>
            <person name="Zhang M."/>
        </authorList>
    </citation>
    <scope>NUCLEOTIDE SEQUENCE</scope>
    <source>
        <strain evidence="7">SM1354</strain>
    </source>
</reference>
<dbReference type="GO" id="GO:0016020">
    <property type="term" value="C:membrane"/>
    <property type="evidence" value="ECO:0007669"/>
    <property type="project" value="UniProtKB-SubCell"/>
</dbReference>
<evidence type="ECO:0000256" key="4">
    <source>
        <dbReference type="ARBA" id="ARBA00023136"/>
    </source>
</evidence>
<evidence type="ECO:0000256" key="1">
    <source>
        <dbReference type="ARBA" id="ARBA00004141"/>
    </source>
</evidence>
<feature type="transmembrane region" description="Helical" evidence="5">
    <location>
        <begin position="37"/>
        <end position="54"/>
    </location>
</feature>
<feature type="transmembrane region" description="Helical" evidence="5">
    <location>
        <begin position="120"/>
        <end position="140"/>
    </location>
</feature>
<dbReference type="EMBL" id="JAERQG010000001">
    <property type="protein sequence ID" value="MBL0764468.1"/>
    <property type="molecule type" value="Genomic_DNA"/>
</dbReference>
<feature type="transmembrane region" description="Helical" evidence="5">
    <location>
        <begin position="404"/>
        <end position="431"/>
    </location>
</feature>
<evidence type="ECO:0000313" key="8">
    <source>
        <dbReference type="Proteomes" id="UP000642920"/>
    </source>
</evidence>
<feature type="transmembrane region" description="Helical" evidence="5">
    <location>
        <begin position="178"/>
        <end position="196"/>
    </location>
</feature>
<name>A0A937ADX2_9BACT</name>
<keyword evidence="2 5" id="KW-0812">Transmembrane</keyword>
<dbReference type="AlphaFoldDB" id="A0A937ADX2"/>
<evidence type="ECO:0000256" key="2">
    <source>
        <dbReference type="ARBA" id="ARBA00022692"/>
    </source>
</evidence>
<dbReference type="Proteomes" id="UP000642920">
    <property type="component" value="Unassembled WGS sequence"/>
</dbReference>
<gene>
    <name evidence="7" type="ORF">JKP34_04330</name>
</gene>
<feature type="transmembrane region" description="Helical" evidence="5">
    <location>
        <begin position="208"/>
        <end position="227"/>
    </location>
</feature>